<gene>
    <name evidence="5 7" type="primary">truB</name>
    <name evidence="7" type="ORF">AAX29_00240</name>
</gene>
<dbReference type="HAMAP" id="MF_01080">
    <property type="entry name" value="TruB_bact"/>
    <property type="match status" value="1"/>
</dbReference>
<dbReference type="OrthoDB" id="9802309at2"/>
<dbReference type="InterPro" id="IPR002501">
    <property type="entry name" value="PsdUridine_synth_N"/>
</dbReference>
<evidence type="ECO:0000256" key="3">
    <source>
        <dbReference type="ARBA" id="ARBA00022694"/>
    </source>
</evidence>
<dbReference type="STRING" id="544718.AAX25_00839"/>
<dbReference type="EC" id="5.4.99.25" evidence="5"/>
<dbReference type="RefSeq" id="WP_066185257.1">
    <property type="nucleotide sequence ID" value="NZ_LCUJ01000001.1"/>
</dbReference>
<dbReference type="AlphaFoldDB" id="A0A1C0B9K2"/>
<name>A0A1C0B9K2_9BACT</name>
<evidence type="ECO:0000256" key="5">
    <source>
        <dbReference type="HAMAP-Rule" id="MF_01080"/>
    </source>
</evidence>
<keyword evidence="4 5" id="KW-0413">Isomerase</keyword>
<comment type="caution">
    <text evidence="7">The sequence shown here is derived from an EMBL/GenBank/DDBJ whole genome shotgun (WGS) entry which is preliminary data.</text>
</comment>
<dbReference type="GO" id="GO:0031119">
    <property type="term" value="P:tRNA pseudouridine synthesis"/>
    <property type="evidence" value="ECO:0007669"/>
    <property type="project" value="UniProtKB-UniRule"/>
</dbReference>
<evidence type="ECO:0000256" key="1">
    <source>
        <dbReference type="ARBA" id="ARBA00000385"/>
    </source>
</evidence>
<evidence type="ECO:0000259" key="6">
    <source>
        <dbReference type="Pfam" id="PF01509"/>
    </source>
</evidence>
<accession>A0A1C0B9K2</accession>
<evidence type="ECO:0000313" key="8">
    <source>
        <dbReference type="Proteomes" id="UP000093281"/>
    </source>
</evidence>
<organism evidence="7 8">
    <name type="scientific">Aliarcobacter thereius</name>
    <dbReference type="NCBI Taxonomy" id="544718"/>
    <lineage>
        <taxon>Bacteria</taxon>
        <taxon>Pseudomonadati</taxon>
        <taxon>Campylobacterota</taxon>
        <taxon>Epsilonproteobacteria</taxon>
        <taxon>Campylobacterales</taxon>
        <taxon>Arcobacteraceae</taxon>
        <taxon>Aliarcobacter</taxon>
    </lineage>
</organism>
<dbReference type="SUPFAM" id="SSF55120">
    <property type="entry name" value="Pseudouridine synthase"/>
    <property type="match status" value="1"/>
</dbReference>
<feature type="active site" description="Nucleophile" evidence="5">
    <location>
        <position position="48"/>
    </location>
</feature>
<comment type="catalytic activity">
    <reaction evidence="1 5">
        <text>uridine(55) in tRNA = pseudouridine(55) in tRNA</text>
        <dbReference type="Rhea" id="RHEA:42532"/>
        <dbReference type="Rhea" id="RHEA-COMP:10101"/>
        <dbReference type="Rhea" id="RHEA-COMP:10102"/>
        <dbReference type="ChEBI" id="CHEBI:65314"/>
        <dbReference type="ChEBI" id="CHEBI:65315"/>
        <dbReference type="EC" id="5.4.99.25"/>
    </reaction>
</comment>
<dbReference type="GO" id="GO:0160148">
    <property type="term" value="F:tRNA pseudouridine(55) synthase activity"/>
    <property type="evidence" value="ECO:0007669"/>
    <property type="project" value="UniProtKB-EC"/>
</dbReference>
<evidence type="ECO:0000256" key="4">
    <source>
        <dbReference type="ARBA" id="ARBA00023235"/>
    </source>
</evidence>
<dbReference type="Gene3D" id="3.30.2350.10">
    <property type="entry name" value="Pseudouridine synthase"/>
    <property type="match status" value="1"/>
</dbReference>
<comment type="function">
    <text evidence="5">Responsible for synthesis of pseudouridine from uracil-55 in the psi GC loop of transfer RNAs.</text>
</comment>
<dbReference type="Proteomes" id="UP000093281">
    <property type="component" value="Unassembled WGS sequence"/>
</dbReference>
<dbReference type="InterPro" id="IPR014780">
    <property type="entry name" value="tRNA_psdUridine_synth_TruB"/>
</dbReference>
<keyword evidence="3 5" id="KW-0819">tRNA processing</keyword>
<dbReference type="Pfam" id="PF01509">
    <property type="entry name" value="TruB_N"/>
    <property type="match status" value="1"/>
</dbReference>
<feature type="domain" description="Pseudouridine synthase II N-terminal" evidence="6">
    <location>
        <begin position="33"/>
        <end position="180"/>
    </location>
</feature>
<dbReference type="PATRIC" id="fig|544718.51.peg.231"/>
<reference evidence="8" key="1">
    <citation type="submission" date="2015-05" db="EMBL/GenBank/DDBJ databases">
        <authorList>
            <person name="Rovetto F."/>
            <person name="Cocolin L."/>
            <person name="Illeghems K."/>
            <person name="Van Nieuwerburgh F."/>
            <person name="Houf K."/>
        </authorList>
    </citation>
    <scope>NUCLEOTIDE SEQUENCE [LARGE SCALE GENOMIC DNA]</scope>
    <source>
        <strain evidence="8">DU22</strain>
    </source>
</reference>
<dbReference type="GO" id="GO:1990481">
    <property type="term" value="P:mRNA pseudouridine synthesis"/>
    <property type="evidence" value="ECO:0007669"/>
    <property type="project" value="TreeGrafter"/>
</dbReference>
<dbReference type="InterPro" id="IPR020103">
    <property type="entry name" value="PsdUridine_synth_cat_dom_sf"/>
</dbReference>
<comment type="similarity">
    <text evidence="2 5">Belongs to the pseudouridine synthase TruB family. Type 1 subfamily.</text>
</comment>
<protein>
    <recommendedName>
        <fullName evidence="5">tRNA pseudouridine synthase B</fullName>
        <ecNumber evidence="5">5.4.99.25</ecNumber>
    </recommendedName>
    <alternativeName>
        <fullName evidence="5">tRNA pseudouridine(55) synthase</fullName>
        <shortName evidence="5">Psi55 synthase</shortName>
    </alternativeName>
    <alternativeName>
        <fullName evidence="5">tRNA pseudouridylate synthase</fullName>
    </alternativeName>
    <alternativeName>
        <fullName evidence="5">tRNA-uridine isomerase</fullName>
    </alternativeName>
</protein>
<evidence type="ECO:0000256" key="2">
    <source>
        <dbReference type="ARBA" id="ARBA00005642"/>
    </source>
</evidence>
<dbReference type="PANTHER" id="PTHR13767">
    <property type="entry name" value="TRNA-PSEUDOURIDINE SYNTHASE"/>
    <property type="match status" value="1"/>
</dbReference>
<evidence type="ECO:0000313" key="7">
    <source>
        <dbReference type="EMBL" id="OCM00242.1"/>
    </source>
</evidence>
<dbReference type="NCBIfam" id="TIGR00431">
    <property type="entry name" value="TruB"/>
    <property type="match status" value="1"/>
</dbReference>
<dbReference type="PANTHER" id="PTHR13767:SF2">
    <property type="entry name" value="PSEUDOURIDYLATE SYNTHASE TRUB1"/>
    <property type="match status" value="1"/>
</dbReference>
<dbReference type="GO" id="GO:0003723">
    <property type="term" value="F:RNA binding"/>
    <property type="evidence" value="ECO:0007669"/>
    <property type="project" value="InterPro"/>
</dbReference>
<proteinExistence type="inferred from homology"/>
<dbReference type="EMBL" id="LCUJ01000001">
    <property type="protein sequence ID" value="OCM00242.1"/>
    <property type="molecule type" value="Genomic_DNA"/>
</dbReference>
<sequence>MQKRVYEKYELNKLFVVNKPIFISSNFYLNKFKRLYKNKKAGFSGTLDPFAKGCLIVAFGQYAKLFKYFRKTPKRYRAVIWLGVSSESFDIERIYDIKLEEKLEQSFIEEQLNNLVGDLEYIPPKFSAKRVNGLKAYELAREGIDFELEKSIMKVFDIKFLKYNHPFISFEASVSEGSYIRSLSQIFLEKIKLTGTLSYLERLSEGEFKFQNHKELNPLDFLDLEKNIYTGTKEWLDVGRKISIDYIENKKDGKYIIELDDFFSIIEINSRDVKYLLNKIPKQKVNND</sequence>